<accession>A0A1S1YTM8</accession>
<comment type="caution">
    <text evidence="2">The sequence shown here is derived from an EMBL/GenBank/DDBJ whole genome shotgun (WGS) entry which is preliminary data.</text>
</comment>
<feature type="transmembrane region" description="Helical" evidence="1">
    <location>
        <begin position="6"/>
        <end position="26"/>
    </location>
</feature>
<gene>
    <name evidence="2" type="ORF">NH26_22570</name>
</gene>
<protein>
    <submittedName>
        <fullName evidence="2">Uncharacterized protein</fullName>
    </submittedName>
</protein>
<organism evidence="2 3">
    <name type="scientific">Flammeovirga pacifica</name>
    <dbReference type="NCBI Taxonomy" id="915059"/>
    <lineage>
        <taxon>Bacteria</taxon>
        <taxon>Pseudomonadati</taxon>
        <taxon>Bacteroidota</taxon>
        <taxon>Cytophagia</taxon>
        <taxon>Cytophagales</taxon>
        <taxon>Flammeovirgaceae</taxon>
        <taxon>Flammeovirga</taxon>
    </lineage>
</organism>
<dbReference type="OrthoDB" id="981050at2"/>
<reference evidence="2 3" key="1">
    <citation type="journal article" date="2012" name="Int. J. Syst. Evol. Microbiol.">
        <title>Flammeovirga pacifica sp. nov., isolated from deep-sea sediment.</title>
        <authorList>
            <person name="Xu H."/>
            <person name="Fu Y."/>
            <person name="Yang N."/>
            <person name="Ding Z."/>
            <person name="Lai Q."/>
            <person name="Zeng R."/>
        </authorList>
    </citation>
    <scope>NUCLEOTIDE SEQUENCE [LARGE SCALE GENOMIC DNA]</scope>
    <source>
        <strain evidence="3">DSM 24597 / LMG 26175 / WPAGA1</strain>
    </source>
</reference>
<feature type="transmembrane region" description="Helical" evidence="1">
    <location>
        <begin position="38"/>
        <end position="60"/>
    </location>
</feature>
<keyword evidence="1" id="KW-1133">Transmembrane helix</keyword>
<name>A0A1S1YTM8_FLAPC</name>
<proteinExistence type="predicted"/>
<dbReference type="EMBL" id="JRYR02000002">
    <property type="protein sequence ID" value="OHX64380.1"/>
    <property type="molecule type" value="Genomic_DNA"/>
</dbReference>
<evidence type="ECO:0000313" key="3">
    <source>
        <dbReference type="Proteomes" id="UP000179797"/>
    </source>
</evidence>
<evidence type="ECO:0000313" key="2">
    <source>
        <dbReference type="EMBL" id="OHX64380.1"/>
    </source>
</evidence>
<dbReference type="RefSeq" id="WP_044220542.1">
    <property type="nucleotide sequence ID" value="NZ_JRYR02000002.1"/>
</dbReference>
<sequence>MESIRKYFTNWIIGVFPFAALFYHVFTTWQIYKVEGFVIGLFALVTPVISDAIWIVVSILDQGVKLYHFLGVLGIVFGYIWFQKGKTKKTTTA</sequence>
<evidence type="ECO:0000256" key="1">
    <source>
        <dbReference type="SAM" id="Phobius"/>
    </source>
</evidence>
<keyword evidence="1" id="KW-0472">Membrane</keyword>
<keyword evidence="3" id="KW-1185">Reference proteome</keyword>
<dbReference type="Proteomes" id="UP000179797">
    <property type="component" value="Unassembled WGS sequence"/>
</dbReference>
<keyword evidence="1" id="KW-0812">Transmembrane</keyword>
<feature type="transmembrane region" description="Helical" evidence="1">
    <location>
        <begin position="66"/>
        <end position="82"/>
    </location>
</feature>
<dbReference type="AlphaFoldDB" id="A0A1S1YTM8"/>